<evidence type="ECO:0000313" key="5">
    <source>
        <dbReference type="EMBL" id="KIE58353.1"/>
    </source>
</evidence>
<evidence type="ECO:0000256" key="3">
    <source>
        <dbReference type="ARBA" id="ARBA00022840"/>
    </source>
</evidence>
<keyword evidence="3" id="KW-0067">ATP-binding</keyword>
<evidence type="ECO:0000313" key="6">
    <source>
        <dbReference type="Proteomes" id="UP000031594"/>
    </source>
</evidence>
<dbReference type="InterPro" id="IPR050093">
    <property type="entry name" value="ABC_SmlMolc_Importer"/>
</dbReference>
<dbReference type="RefSeq" id="WP_039721677.1">
    <property type="nucleotide sequence ID" value="NZ_JQNX01000005.1"/>
</dbReference>
<comment type="caution">
    <text evidence="5">The sequence shown here is derived from an EMBL/GenBank/DDBJ whole genome shotgun (WGS) entry which is preliminary data.</text>
</comment>
<dbReference type="SUPFAM" id="SSF50331">
    <property type="entry name" value="MOP-like"/>
    <property type="match status" value="1"/>
</dbReference>
<keyword evidence="6" id="KW-1185">Reference proteome</keyword>
<evidence type="ECO:0000256" key="1">
    <source>
        <dbReference type="ARBA" id="ARBA00022448"/>
    </source>
</evidence>
<keyword evidence="1" id="KW-0813">Transport</keyword>
<dbReference type="PROSITE" id="PS50893">
    <property type="entry name" value="ABC_TRANSPORTER_2"/>
    <property type="match status" value="1"/>
</dbReference>
<evidence type="ECO:0000259" key="4">
    <source>
        <dbReference type="PROSITE" id="PS50893"/>
    </source>
</evidence>
<dbReference type="InterPro" id="IPR027417">
    <property type="entry name" value="P-loop_NTPase"/>
</dbReference>
<name>A0ABR4ZW53_9BACT</name>
<evidence type="ECO:0000256" key="2">
    <source>
        <dbReference type="ARBA" id="ARBA00022741"/>
    </source>
</evidence>
<dbReference type="InterPro" id="IPR003593">
    <property type="entry name" value="AAA+_ATPase"/>
</dbReference>
<dbReference type="Gene3D" id="3.40.50.300">
    <property type="entry name" value="P-loop containing nucleotide triphosphate hydrolases"/>
    <property type="match status" value="1"/>
</dbReference>
<organism evidence="5 6">
    <name type="scientific">Methylacidiphilum kamchatkense Kam1</name>
    <dbReference type="NCBI Taxonomy" id="1202785"/>
    <lineage>
        <taxon>Bacteria</taxon>
        <taxon>Pseudomonadati</taxon>
        <taxon>Verrucomicrobiota</taxon>
        <taxon>Methylacidiphilae</taxon>
        <taxon>Methylacidiphilales</taxon>
        <taxon>Methylacidiphilaceae</taxon>
        <taxon>Methylacidiphilum (ex Ratnadevi et al. 2023)</taxon>
    </lineage>
</organism>
<sequence>MEEKKYFCLKIEKDLSQDCRVQVELTLPLFPTSLMAIFGPSGSGKSTLLRCIAGLDIPDHGIIKVGEELWLDTEKKINIPPYKRSIGYVVQEDALFPHLKVEDNVGYGLKNQLKLSQAEARDKARQALRKVGIEHLAARWPQTLSGGERRRVALARAIAREPKLLLLDEPLNGLDFKSKEYLRQLIEEIASENGRLTVLISHDKTEIVQMARFVGIIDRGKLLQFGELRDVFMQPETVEVAKIIGIENIVPGEILDIANGNVRMKTPIGLVEAVLKENIGKFMSGKKVFCVFRAEDLSLCKPDGVSSSAGGLQGFSIRNRFIGIIKKIKVNEGFAQVFIDCGMVLTALISHNALFEMKIREGDSVCSLLKAGGIHLIERDF</sequence>
<gene>
    <name evidence="5" type="ORF">A946_07655</name>
</gene>
<feature type="domain" description="ABC transporter" evidence="4">
    <location>
        <begin position="6"/>
        <end position="244"/>
    </location>
</feature>
<dbReference type="SUPFAM" id="SSF52540">
    <property type="entry name" value="P-loop containing nucleoside triphosphate hydrolases"/>
    <property type="match status" value="1"/>
</dbReference>
<dbReference type="Gene3D" id="2.40.50.100">
    <property type="match status" value="1"/>
</dbReference>
<dbReference type="PROSITE" id="PS00211">
    <property type="entry name" value="ABC_TRANSPORTER_1"/>
    <property type="match status" value="1"/>
</dbReference>
<dbReference type="InterPro" id="IPR003439">
    <property type="entry name" value="ABC_transporter-like_ATP-bd"/>
</dbReference>
<dbReference type="InterPro" id="IPR017871">
    <property type="entry name" value="ABC_transporter-like_CS"/>
</dbReference>
<dbReference type="SMART" id="SM00382">
    <property type="entry name" value="AAA"/>
    <property type="match status" value="1"/>
</dbReference>
<dbReference type="InterPro" id="IPR008995">
    <property type="entry name" value="Mo/tungstate-bd_C_term_dom"/>
</dbReference>
<dbReference type="Pfam" id="PF00005">
    <property type="entry name" value="ABC_tran"/>
    <property type="match status" value="1"/>
</dbReference>
<protein>
    <submittedName>
        <fullName evidence="5">Molybdenum ABC transporter ATPase</fullName>
    </submittedName>
</protein>
<reference evidence="5 6" key="1">
    <citation type="submission" date="2014-08" db="EMBL/GenBank/DDBJ databases">
        <title>Methylacidiphilum kamchatkense strain Kam1 draft genome sequence.</title>
        <authorList>
            <person name="Birkeland N.-K."/>
            <person name="Erikstad H.A."/>
        </authorList>
    </citation>
    <scope>NUCLEOTIDE SEQUENCE [LARGE SCALE GENOMIC DNA]</scope>
    <source>
        <strain evidence="5 6">Kam1</strain>
    </source>
</reference>
<dbReference type="PANTHER" id="PTHR42781">
    <property type="entry name" value="SPERMIDINE/PUTRESCINE IMPORT ATP-BINDING PROTEIN POTA"/>
    <property type="match status" value="1"/>
</dbReference>
<dbReference type="EMBL" id="JQNX01000005">
    <property type="protein sequence ID" value="KIE58353.1"/>
    <property type="molecule type" value="Genomic_DNA"/>
</dbReference>
<proteinExistence type="predicted"/>
<dbReference type="Proteomes" id="UP000031594">
    <property type="component" value="Unassembled WGS sequence"/>
</dbReference>
<dbReference type="PANTHER" id="PTHR42781:SF4">
    <property type="entry name" value="SPERMIDINE_PUTRESCINE IMPORT ATP-BINDING PROTEIN POTA"/>
    <property type="match status" value="1"/>
</dbReference>
<keyword evidence="2" id="KW-0547">Nucleotide-binding</keyword>
<accession>A0ABR4ZW53</accession>